<comment type="similarity">
    <text evidence="7">Belongs to the TatC family.</text>
</comment>
<feature type="transmembrane region" description="Helical" evidence="7">
    <location>
        <begin position="209"/>
        <end position="231"/>
    </location>
</feature>
<sequence>MRLVEHLRELRRRVLLALAGIAVMTVVGWFLYEPVFDAIQAPVLAVDDAGLNAALTFTTPAAAFDMQVRVSLWVATFLASPWWLYQVWAYIAPGLTRSEKRRSLLFVVAGVPLFLGGAALAWLVLPNAIKVLTQFTPEGALNYMPATDYVRFVMRVVLAFAIAFLVPLVMVLLNAIGLVSARALLAGWRWAVLLVFVFAGIASPTPDPWTMIALAVPMCALYFGAVGIAALHDRRAARRQAAHEAELLEPDS</sequence>
<keyword evidence="4 7" id="KW-1133">Transmembrane helix</keyword>
<dbReference type="PANTHER" id="PTHR30371">
    <property type="entry name" value="SEC-INDEPENDENT PROTEIN TRANSLOCASE PROTEIN TATC"/>
    <property type="match status" value="1"/>
</dbReference>
<keyword evidence="2 7" id="KW-0812">Transmembrane</keyword>
<comment type="subunit">
    <text evidence="7">The Tat system comprises two distinct complexes: a TatABC complex, containing multiple copies of TatA, TatB and TatC subunits, and a separate TatA complex, containing only TatA subunits. Substrates initially bind to the TatABC complex, which probably triggers association of the separate TatA complex to form the active translocon.</text>
</comment>
<comment type="function">
    <text evidence="7">Part of the twin-arginine translocation (Tat) system that transports large folded proteins containing a characteristic twin-arginine motif in their signal peptide across membranes. Together with TatB, TatC is part of a receptor directly interacting with Tat signal peptides.</text>
</comment>
<keyword evidence="3 7" id="KW-0653">Protein transport</keyword>
<dbReference type="InterPro" id="IPR002033">
    <property type="entry name" value="TatC"/>
</dbReference>
<dbReference type="Pfam" id="PF00902">
    <property type="entry name" value="TatC"/>
    <property type="match status" value="1"/>
</dbReference>
<keyword evidence="6 7" id="KW-0472">Membrane</keyword>
<feature type="transmembrane region" description="Helical" evidence="7">
    <location>
        <begin position="70"/>
        <end position="92"/>
    </location>
</feature>
<protein>
    <recommendedName>
        <fullName evidence="7">Sec-independent protein translocase protein TatC</fullName>
    </recommendedName>
</protein>
<keyword evidence="7" id="KW-1003">Cell membrane</keyword>
<keyword evidence="7" id="KW-0813">Transport</keyword>
<evidence type="ECO:0000256" key="2">
    <source>
        <dbReference type="ARBA" id="ARBA00022692"/>
    </source>
</evidence>
<accession>A0ABR8Z236</accession>
<organism evidence="8 9">
    <name type="scientific">Oceanitalea stevensii</name>
    <dbReference type="NCBI Taxonomy" id="2763072"/>
    <lineage>
        <taxon>Bacteria</taxon>
        <taxon>Bacillati</taxon>
        <taxon>Actinomycetota</taxon>
        <taxon>Actinomycetes</taxon>
        <taxon>Micrococcales</taxon>
        <taxon>Bogoriellaceae</taxon>
        <taxon>Georgenia</taxon>
    </lineage>
</organism>
<dbReference type="NCBIfam" id="TIGR00945">
    <property type="entry name" value="tatC"/>
    <property type="match status" value="1"/>
</dbReference>
<evidence type="ECO:0000313" key="9">
    <source>
        <dbReference type="Proteomes" id="UP000661894"/>
    </source>
</evidence>
<dbReference type="HAMAP" id="MF_00902">
    <property type="entry name" value="TatC"/>
    <property type="match status" value="1"/>
</dbReference>
<feature type="transmembrane region" description="Helical" evidence="7">
    <location>
        <begin position="183"/>
        <end position="203"/>
    </location>
</feature>
<dbReference type="PRINTS" id="PR01840">
    <property type="entry name" value="TATCFAMILY"/>
</dbReference>
<gene>
    <name evidence="7 8" type="primary">tatC</name>
    <name evidence="8" type="ORF">H9624_08665</name>
</gene>
<evidence type="ECO:0000256" key="5">
    <source>
        <dbReference type="ARBA" id="ARBA00023010"/>
    </source>
</evidence>
<feature type="transmembrane region" description="Helical" evidence="7">
    <location>
        <begin position="104"/>
        <end position="125"/>
    </location>
</feature>
<evidence type="ECO:0000313" key="8">
    <source>
        <dbReference type="EMBL" id="MBD8062397.1"/>
    </source>
</evidence>
<reference evidence="8 9" key="1">
    <citation type="submission" date="2020-08" db="EMBL/GenBank/DDBJ databases">
        <title>A Genomic Blueprint of the Chicken Gut Microbiome.</title>
        <authorList>
            <person name="Gilroy R."/>
            <person name="Ravi A."/>
            <person name="Getino M."/>
            <person name="Pursley I."/>
            <person name="Horton D.L."/>
            <person name="Alikhan N.-F."/>
            <person name="Baker D."/>
            <person name="Gharbi K."/>
            <person name="Hall N."/>
            <person name="Watson M."/>
            <person name="Adriaenssens E.M."/>
            <person name="Foster-Nyarko E."/>
            <person name="Jarju S."/>
            <person name="Secka A."/>
            <person name="Antonio M."/>
            <person name="Oren A."/>
            <person name="Chaudhuri R."/>
            <person name="La Ragione R.M."/>
            <person name="Hildebrand F."/>
            <person name="Pallen M.J."/>
        </authorList>
    </citation>
    <scope>NUCLEOTIDE SEQUENCE [LARGE SCALE GENOMIC DNA]</scope>
    <source>
        <strain evidence="8 9">Sa1BUA1</strain>
    </source>
</reference>
<comment type="caution">
    <text evidence="8">The sequence shown here is derived from an EMBL/GenBank/DDBJ whole genome shotgun (WGS) entry which is preliminary data.</text>
</comment>
<dbReference type="Proteomes" id="UP000661894">
    <property type="component" value="Unassembled WGS sequence"/>
</dbReference>
<evidence type="ECO:0000256" key="1">
    <source>
        <dbReference type="ARBA" id="ARBA00004141"/>
    </source>
</evidence>
<dbReference type="PANTHER" id="PTHR30371:SF0">
    <property type="entry name" value="SEC-INDEPENDENT PROTEIN TRANSLOCASE PROTEIN TATC, CHLOROPLASTIC-RELATED"/>
    <property type="match status" value="1"/>
</dbReference>
<evidence type="ECO:0000256" key="6">
    <source>
        <dbReference type="ARBA" id="ARBA00023136"/>
    </source>
</evidence>
<keyword evidence="5 7" id="KW-0811">Translocation</keyword>
<proteinExistence type="inferred from homology"/>
<name>A0ABR8Z236_9MICO</name>
<evidence type="ECO:0000256" key="4">
    <source>
        <dbReference type="ARBA" id="ARBA00022989"/>
    </source>
</evidence>
<dbReference type="EMBL" id="JACSPO010000003">
    <property type="protein sequence ID" value="MBD8062397.1"/>
    <property type="molecule type" value="Genomic_DNA"/>
</dbReference>
<keyword evidence="9" id="KW-1185">Reference proteome</keyword>
<feature type="transmembrane region" description="Helical" evidence="7">
    <location>
        <begin position="152"/>
        <end position="176"/>
    </location>
</feature>
<evidence type="ECO:0000256" key="3">
    <source>
        <dbReference type="ARBA" id="ARBA00022927"/>
    </source>
</evidence>
<evidence type="ECO:0000256" key="7">
    <source>
        <dbReference type="HAMAP-Rule" id="MF_00902"/>
    </source>
</evidence>
<comment type="subcellular location">
    <subcellularLocation>
        <location evidence="7">Cell membrane</location>
        <topology evidence="7">Multi-pass membrane protein</topology>
    </subcellularLocation>
    <subcellularLocation>
        <location evidence="1">Membrane</location>
        <topology evidence="1">Multi-pass membrane protein</topology>
    </subcellularLocation>
</comment>
<feature type="transmembrane region" description="Helical" evidence="7">
    <location>
        <begin position="12"/>
        <end position="32"/>
    </location>
</feature>